<dbReference type="AlphaFoldDB" id="A0AAV2NXP2"/>
<reference evidence="2" key="1">
    <citation type="submission" date="2024-04" db="EMBL/GenBank/DDBJ databases">
        <authorList>
            <consortium name="Molecular Ecology Group"/>
        </authorList>
    </citation>
    <scope>NUCLEOTIDE SEQUENCE</scope>
</reference>
<evidence type="ECO:0000256" key="1">
    <source>
        <dbReference type="SAM" id="MobiDB-lite"/>
    </source>
</evidence>
<dbReference type="PROSITE" id="PS51257">
    <property type="entry name" value="PROKAR_LIPOPROTEIN"/>
    <property type="match status" value="1"/>
</dbReference>
<evidence type="ECO:0000313" key="2">
    <source>
        <dbReference type="EMBL" id="CAL1684584.1"/>
    </source>
</evidence>
<evidence type="ECO:0000313" key="3">
    <source>
        <dbReference type="Proteomes" id="UP001497644"/>
    </source>
</evidence>
<organism evidence="2 3">
    <name type="scientific">Lasius platythorax</name>
    <dbReference type="NCBI Taxonomy" id="488582"/>
    <lineage>
        <taxon>Eukaryota</taxon>
        <taxon>Metazoa</taxon>
        <taxon>Ecdysozoa</taxon>
        <taxon>Arthropoda</taxon>
        <taxon>Hexapoda</taxon>
        <taxon>Insecta</taxon>
        <taxon>Pterygota</taxon>
        <taxon>Neoptera</taxon>
        <taxon>Endopterygota</taxon>
        <taxon>Hymenoptera</taxon>
        <taxon>Apocrita</taxon>
        <taxon>Aculeata</taxon>
        <taxon>Formicoidea</taxon>
        <taxon>Formicidae</taxon>
        <taxon>Formicinae</taxon>
        <taxon>Lasius</taxon>
        <taxon>Lasius</taxon>
    </lineage>
</organism>
<dbReference type="Proteomes" id="UP001497644">
    <property type="component" value="Chromosome 5"/>
</dbReference>
<proteinExistence type="predicted"/>
<feature type="region of interest" description="Disordered" evidence="1">
    <location>
        <begin position="30"/>
        <end position="49"/>
    </location>
</feature>
<protein>
    <submittedName>
        <fullName evidence="2">Uncharacterized protein</fullName>
    </submittedName>
</protein>
<gene>
    <name evidence="2" type="ORF">LPLAT_LOCUS10177</name>
</gene>
<name>A0AAV2NXP2_9HYME</name>
<sequence>MILPVRSFPRGKSNQLPFAGYSCIYPRRREHDPGDRYDPPSTAGHFDPRDNQEGFMKLLVPTKSFVEAFLTIVSLAASSLCDIDLSIYFIKM</sequence>
<dbReference type="EMBL" id="OZ034828">
    <property type="protein sequence ID" value="CAL1684584.1"/>
    <property type="molecule type" value="Genomic_DNA"/>
</dbReference>
<accession>A0AAV2NXP2</accession>
<keyword evidence="3" id="KW-1185">Reference proteome</keyword>